<reference evidence="2 3" key="1">
    <citation type="journal article" date="2021" name="Int. J. Syst. Evol. Microbiol.">
        <title>Reticulibacter mediterranei gen. nov., sp. nov., within the new family Reticulibacteraceae fam. nov., and Ktedonospora formicarum gen. nov., sp. nov., Ktedonobacter robiniae sp. nov., Dictyobacter formicarum sp. nov. and Dictyobacter arantiisoli sp. nov., belonging to the class Ktedonobacteria.</title>
        <authorList>
            <person name="Yabe S."/>
            <person name="Zheng Y."/>
            <person name="Wang C.M."/>
            <person name="Sakai Y."/>
            <person name="Abe K."/>
            <person name="Yokota A."/>
            <person name="Donadio S."/>
            <person name="Cavaletti L."/>
            <person name="Monciardini P."/>
        </authorList>
    </citation>
    <scope>NUCLEOTIDE SEQUENCE [LARGE SCALE GENOMIC DNA]</scope>
    <source>
        <strain evidence="2 3">SOSP1-30</strain>
    </source>
</reference>
<keyword evidence="3" id="KW-1185">Reference proteome</keyword>
<dbReference type="Proteomes" id="UP000654345">
    <property type="component" value="Unassembled WGS sequence"/>
</dbReference>
<dbReference type="SUPFAM" id="SSF52540">
    <property type="entry name" value="P-loop containing nucleoside triphosphate hydrolases"/>
    <property type="match status" value="1"/>
</dbReference>
<organism evidence="2 3">
    <name type="scientific">Ktedonobacter robiniae</name>
    <dbReference type="NCBI Taxonomy" id="2778365"/>
    <lineage>
        <taxon>Bacteria</taxon>
        <taxon>Bacillati</taxon>
        <taxon>Chloroflexota</taxon>
        <taxon>Ktedonobacteria</taxon>
        <taxon>Ktedonobacterales</taxon>
        <taxon>Ktedonobacteraceae</taxon>
        <taxon>Ktedonobacter</taxon>
    </lineage>
</organism>
<sequence length="89" mass="9813">MLAGRPASGGDLPAAGRLIDFAQHLAMLRSRRVALIYAVQNFAQLDDIYGRARRPTIVTNANTHIVLPGTGQEEAVNCFIQYRKTFTII</sequence>
<accession>A0ABQ3UZZ2</accession>
<dbReference type="InterPro" id="IPR032689">
    <property type="entry name" value="TraG-D_C"/>
</dbReference>
<dbReference type="CDD" id="cd01127">
    <property type="entry name" value="TrwB_TraG_TraD_VirD4"/>
    <property type="match status" value="1"/>
</dbReference>
<dbReference type="InterPro" id="IPR027417">
    <property type="entry name" value="P-loop_NTPase"/>
</dbReference>
<evidence type="ECO:0000259" key="1">
    <source>
        <dbReference type="Pfam" id="PF12696"/>
    </source>
</evidence>
<protein>
    <recommendedName>
        <fullName evidence="1">TraD/TraG TraM recognition site domain-containing protein</fullName>
    </recommendedName>
</protein>
<comment type="caution">
    <text evidence="2">The sequence shown here is derived from an EMBL/GenBank/DDBJ whole genome shotgun (WGS) entry which is preliminary data.</text>
</comment>
<dbReference type="Gene3D" id="3.40.50.300">
    <property type="entry name" value="P-loop containing nucleotide triphosphate hydrolases"/>
    <property type="match status" value="1"/>
</dbReference>
<name>A0ABQ3UZZ2_9CHLR</name>
<gene>
    <name evidence="2" type="ORF">KSB_66990</name>
</gene>
<dbReference type="Pfam" id="PF12696">
    <property type="entry name" value="TraG-D_C"/>
    <property type="match status" value="1"/>
</dbReference>
<feature type="domain" description="TraD/TraG TraM recognition site" evidence="1">
    <location>
        <begin position="15"/>
        <end position="72"/>
    </location>
</feature>
<proteinExistence type="predicted"/>
<evidence type="ECO:0000313" key="3">
    <source>
        <dbReference type="Proteomes" id="UP000654345"/>
    </source>
</evidence>
<dbReference type="EMBL" id="BNJG01000003">
    <property type="protein sequence ID" value="GHO58224.1"/>
    <property type="molecule type" value="Genomic_DNA"/>
</dbReference>
<evidence type="ECO:0000313" key="2">
    <source>
        <dbReference type="EMBL" id="GHO58224.1"/>
    </source>
</evidence>